<sequence>MLFGPLLVEGEESGGVTRNRTEREDAEFAEQGYFAKSGWEYEWLDWDERLDSR</sequence>
<dbReference type="AlphaFoldDB" id="A0ABD5S5N5"/>
<dbReference type="Proteomes" id="UP001596328">
    <property type="component" value="Unassembled WGS sequence"/>
</dbReference>
<organism evidence="1 2">
    <name type="scientific">Halobium palmae</name>
    <dbReference type="NCBI Taxonomy" id="1776492"/>
    <lineage>
        <taxon>Archaea</taxon>
        <taxon>Methanobacteriati</taxon>
        <taxon>Methanobacteriota</taxon>
        <taxon>Stenosarchaea group</taxon>
        <taxon>Halobacteria</taxon>
        <taxon>Halobacteriales</taxon>
        <taxon>Haloferacaceae</taxon>
        <taxon>Halobium</taxon>
    </lineage>
</organism>
<evidence type="ECO:0000313" key="2">
    <source>
        <dbReference type="Proteomes" id="UP001596328"/>
    </source>
</evidence>
<evidence type="ECO:0000313" key="1">
    <source>
        <dbReference type="EMBL" id="MFC6726865.1"/>
    </source>
</evidence>
<dbReference type="EMBL" id="JBHSWU010001462">
    <property type="protein sequence ID" value="MFC6726865.1"/>
    <property type="molecule type" value="Genomic_DNA"/>
</dbReference>
<keyword evidence="2" id="KW-1185">Reference proteome</keyword>
<accession>A0ABD5S5N5</accession>
<protein>
    <submittedName>
        <fullName evidence="1">Uncharacterized protein</fullName>
    </submittedName>
</protein>
<comment type="caution">
    <text evidence="1">The sequence shown here is derived from an EMBL/GenBank/DDBJ whole genome shotgun (WGS) entry which is preliminary data.</text>
</comment>
<reference evidence="1 2" key="1">
    <citation type="journal article" date="2019" name="Int. J. Syst. Evol. Microbiol.">
        <title>The Global Catalogue of Microorganisms (GCM) 10K type strain sequencing project: providing services to taxonomists for standard genome sequencing and annotation.</title>
        <authorList>
            <consortium name="The Broad Institute Genomics Platform"/>
            <consortium name="The Broad Institute Genome Sequencing Center for Infectious Disease"/>
            <person name="Wu L."/>
            <person name="Ma J."/>
        </authorList>
    </citation>
    <scope>NUCLEOTIDE SEQUENCE [LARGE SCALE GENOMIC DNA]</scope>
    <source>
        <strain evidence="1 2">NBRC 111368</strain>
    </source>
</reference>
<gene>
    <name evidence="1" type="ORF">ACFQE1_21310</name>
</gene>
<proteinExistence type="predicted"/>
<name>A0ABD5S5N5_9EURY</name>